<sequence>MFDTILAAIDGSARDEHLLDTVAYLARTSGANVYVAHADESMIVYDTIVDLEDDAVARKLVCAAVERLRQSGVVADGSVLPALYADVPQLLVDRARSVGADLIALGPRHHGRLGALAGSVSSDVSRLAAVSVLLVQ</sequence>
<dbReference type="Proteomes" id="UP000659904">
    <property type="component" value="Unassembled WGS sequence"/>
</dbReference>
<proteinExistence type="inferred from homology"/>
<evidence type="ECO:0000313" key="4">
    <source>
        <dbReference type="Proteomes" id="UP000659904"/>
    </source>
</evidence>
<comment type="similarity">
    <text evidence="1">Belongs to the universal stress protein A family.</text>
</comment>
<evidence type="ECO:0000259" key="2">
    <source>
        <dbReference type="Pfam" id="PF00582"/>
    </source>
</evidence>
<dbReference type="InterPro" id="IPR014729">
    <property type="entry name" value="Rossmann-like_a/b/a_fold"/>
</dbReference>
<dbReference type="EMBL" id="BONH01000052">
    <property type="protein sequence ID" value="GIG02375.1"/>
    <property type="molecule type" value="Genomic_DNA"/>
</dbReference>
<organism evidence="3 4">
    <name type="scientific">Catellatospora citrea</name>
    <dbReference type="NCBI Taxonomy" id="53366"/>
    <lineage>
        <taxon>Bacteria</taxon>
        <taxon>Bacillati</taxon>
        <taxon>Actinomycetota</taxon>
        <taxon>Actinomycetes</taxon>
        <taxon>Micromonosporales</taxon>
        <taxon>Micromonosporaceae</taxon>
        <taxon>Catellatospora</taxon>
    </lineage>
</organism>
<dbReference type="RefSeq" id="WP_120319910.1">
    <property type="nucleotide sequence ID" value="NZ_BONH01000052.1"/>
</dbReference>
<dbReference type="Gene3D" id="3.40.50.620">
    <property type="entry name" value="HUPs"/>
    <property type="match status" value="1"/>
</dbReference>
<dbReference type="InterPro" id="IPR006015">
    <property type="entry name" value="Universal_stress_UspA"/>
</dbReference>
<gene>
    <name evidence="3" type="ORF">Cci01nite_74680</name>
</gene>
<protein>
    <recommendedName>
        <fullName evidence="2">UspA domain-containing protein</fullName>
    </recommendedName>
</protein>
<evidence type="ECO:0000313" key="3">
    <source>
        <dbReference type="EMBL" id="GIG02375.1"/>
    </source>
</evidence>
<dbReference type="PRINTS" id="PR01438">
    <property type="entry name" value="UNVRSLSTRESS"/>
</dbReference>
<feature type="domain" description="UspA" evidence="2">
    <location>
        <begin position="1"/>
        <end position="135"/>
    </location>
</feature>
<dbReference type="PANTHER" id="PTHR46268">
    <property type="entry name" value="STRESS RESPONSE PROTEIN NHAX"/>
    <property type="match status" value="1"/>
</dbReference>
<comment type="caution">
    <text evidence="3">The sequence shown here is derived from an EMBL/GenBank/DDBJ whole genome shotgun (WGS) entry which is preliminary data.</text>
</comment>
<accession>A0A8J3KK20</accession>
<keyword evidence="4" id="KW-1185">Reference proteome</keyword>
<dbReference type="Pfam" id="PF00582">
    <property type="entry name" value="Usp"/>
    <property type="match status" value="1"/>
</dbReference>
<dbReference type="CDD" id="cd00293">
    <property type="entry name" value="USP-like"/>
    <property type="match status" value="1"/>
</dbReference>
<dbReference type="InterPro" id="IPR006016">
    <property type="entry name" value="UspA"/>
</dbReference>
<dbReference type="PANTHER" id="PTHR46268:SF6">
    <property type="entry name" value="UNIVERSAL STRESS PROTEIN UP12"/>
    <property type="match status" value="1"/>
</dbReference>
<dbReference type="AlphaFoldDB" id="A0A8J3KK20"/>
<reference evidence="3 4" key="1">
    <citation type="submission" date="2021-01" db="EMBL/GenBank/DDBJ databases">
        <title>Whole genome shotgun sequence of Catellatospora citrea NBRC 14495.</title>
        <authorList>
            <person name="Komaki H."/>
            <person name="Tamura T."/>
        </authorList>
    </citation>
    <scope>NUCLEOTIDE SEQUENCE [LARGE SCALE GENOMIC DNA]</scope>
    <source>
        <strain evidence="3 4">NBRC 14495</strain>
    </source>
</reference>
<dbReference type="SUPFAM" id="SSF52402">
    <property type="entry name" value="Adenine nucleotide alpha hydrolases-like"/>
    <property type="match status" value="1"/>
</dbReference>
<evidence type="ECO:0000256" key="1">
    <source>
        <dbReference type="ARBA" id="ARBA00008791"/>
    </source>
</evidence>
<name>A0A8J3KK20_9ACTN</name>